<gene>
    <name evidence="2" type="ORF">B1L04_16490</name>
</gene>
<evidence type="ECO:0000256" key="1">
    <source>
        <dbReference type="SAM" id="Coils"/>
    </source>
</evidence>
<organism evidence="2 3">
    <name type="scientific">Microcystis aeruginosa KW</name>
    <dbReference type="NCBI Taxonomy" id="1960155"/>
    <lineage>
        <taxon>Bacteria</taxon>
        <taxon>Bacillati</taxon>
        <taxon>Cyanobacteriota</taxon>
        <taxon>Cyanophyceae</taxon>
        <taxon>Oscillatoriophycideae</taxon>
        <taxon>Chroococcales</taxon>
        <taxon>Microcystaceae</taxon>
        <taxon>Microcystis</taxon>
    </lineage>
</organism>
<dbReference type="AlphaFoldDB" id="A0A1V4BSY5"/>
<dbReference type="EMBL" id="MVGR01000004">
    <property type="protein sequence ID" value="OPF17540.1"/>
    <property type="molecule type" value="Genomic_DNA"/>
</dbReference>
<feature type="coiled-coil region" evidence="1">
    <location>
        <begin position="87"/>
        <end position="146"/>
    </location>
</feature>
<protein>
    <recommendedName>
        <fullName evidence="4">Transposase</fullName>
    </recommendedName>
</protein>
<comment type="caution">
    <text evidence="2">The sequence shown here is derived from an EMBL/GenBank/DDBJ whole genome shotgun (WGS) entry which is preliminary data.</text>
</comment>
<dbReference type="PANTHER" id="PTHR34614">
    <property type="match status" value="1"/>
</dbReference>
<reference evidence="2 3" key="1">
    <citation type="submission" date="2017-02" db="EMBL/GenBank/DDBJ databases">
        <title>Genome sequence of Microcystis aeruginosa KW.</title>
        <authorList>
            <person name="Oh H.-M."/>
            <person name="Ahn C.-Y."/>
            <person name="Jeong H."/>
            <person name="Srivastava A."/>
            <person name="Lee H.-G."/>
            <person name="Kang S.-R."/>
        </authorList>
    </citation>
    <scope>NUCLEOTIDE SEQUENCE [LARGE SCALE GENOMIC DNA]</scope>
    <source>
        <strain evidence="2 3">KW</strain>
    </source>
</reference>
<evidence type="ECO:0000313" key="3">
    <source>
        <dbReference type="Proteomes" id="UP000189835"/>
    </source>
</evidence>
<dbReference type="InterPro" id="IPR047654">
    <property type="entry name" value="IS1634_transpos"/>
</dbReference>
<evidence type="ECO:0000313" key="2">
    <source>
        <dbReference type="EMBL" id="OPF17540.1"/>
    </source>
</evidence>
<dbReference type="NCBIfam" id="NF033559">
    <property type="entry name" value="transpos_IS1634"/>
    <property type="match status" value="1"/>
</dbReference>
<proteinExistence type="predicted"/>
<dbReference type="PANTHER" id="PTHR34614:SF2">
    <property type="entry name" value="TRANSPOSASE IS4-LIKE DOMAIN-CONTAINING PROTEIN"/>
    <property type="match status" value="1"/>
</dbReference>
<accession>A0A1V4BSY5</accession>
<name>A0A1V4BSY5_MICAE</name>
<dbReference type="Proteomes" id="UP000189835">
    <property type="component" value="Unassembled WGS sequence"/>
</dbReference>
<keyword evidence="1" id="KW-0175">Coiled coil</keyword>
<sequence length="328" mass="38497">MEVPKAYEKNLNLSTIYVTDSALYTAKNLHSLGGTKWLTRVPFSLKKAKEIAEKAKEAEFQSSEKKGYKYQEKPVNYQGIKQRWLIVESAARKDSDLEQLADKLTKEREKMEKQLKNWQQRKKLDLNELKLEVKKFNESLKYYQLEELKYQENLNNKKEKVYSCQGTIEEKAEIIKAETERAGRFILATNVLDSEQLSAAEMLHEYKAQQSCERGFRFIKDPLFIADTVFVKNPKRIETMGFLMGVCLLVYSLGQRMLRRELQKRGEKVKNQLGKATDKPTLRWIFQVLQGIHLVRIHGQSHLSNLTEEILDILQYFSIYCQNYYRVS</sequence>
<evidence type="ECO:0008006" key="4">
    <source>
        <dbReference type="Google" id="ProtNLM"/>
    </source>
</evidence>